<dbReference type="AlphaFoldDB" id="A0A5P6P396"/>
<dbReference type="GO" id="GO:0006354">
    <property type="term" value="P:DNA-templated transcription elongation"/>
    <property type="evidence" value="ECO:0007669"/>
    <property type="project" value="TreeGrafter"/>
</dbReference>
<keyword evidence="3" id="KW-0648">Protein biosynthesis</keyword>
<dbReference type="KEGG" id="bbet:F8237_08875"/>
<accession>A0A5P6P396</accession>
<dbReference type="InterPro" id="IPR036953">
    <property type="entry name" value="GreA/GreB_C_sf"/>
</dbReference>
<feature type="compositionally biased region" description="Basic and acidic residues" evidence="1">
    <location>
        <begin position="1"/>
        <end position="10"/>
    </location>
</feature>
<protein>
    <submittedName>
        <fullName evidence="3">Transcription elongation factor GreA</fullName>
    </submittedName>
</protein>
<keyword evidence="3" id="KW-0251">Elongation factor</keyword>
<dbReference type="GO" id="GO:0070063">
    <property type="term" value="F:RNA polymerase binding"/>
    <property type="evidence" value="ECO:0007669"/>
    <property type="project" value="InterPro"/>
</dbReference>
<feature type="region of interest" description="Disordered" evidence="1">
    <location>
        <begin position="1"/>
        <end position="30"/>
    </location>
</feature>
<dbReference type="GO" id="GO:0003746">
    <property type="term" value="F:translation elongation factor activity"/>
    <property type="evidence" value="ECO:0007669"/>
    <property type="project" value="UniProtKB-KW"/>
</dbReference>
<reference evidence="4" key="1">
    <citation type="submission" date="2019-10" db="EMBL/GenBank/DDBJ databases">
        <title>Complete Genome Sequence of Bradyrhizobium betae type strain PL7HG1T.</title>
        <authorList>
            <person name="Bromfield E.S.P."/>
            <person name="Cloutier S."/>
        </authorList>
    </citation>
    <scope>NUCLEOTIDE SEQUENCE [LARGE SCALE GENOMIC DNA]</scope>
    <source>
        <strain evidence="4">PL7HG1</strain>
    </source>
</reference>
<evidence type="ECO:0000313" key="4">
    <source>
        <dbReference type="Proteomes" id="UP000325641"/>
    </source>
</evidence>
<evidence type="ECO:0000256" key="1">
    <source>
        <dbReference type="SAM" id="MobiDB-lite"/>
    </source>
</evidence>
<dbReference type="InterPro" id="IPR001437">
    <property type="entry name" value="Tscrpt_elong_fac_GreA/B_C"/>
</dbReference>
<dbReference type="Proteomes" id="UP000325641">
    <property type="component" value="Chromosome"/>
</dbReference>
<dbReference type="PANTHER" id="PTHR30437:SF6">
    <property type="entry name" value="TRANSCRIPTION ELONGATION FACTOR GREB"/>
    <property type="match status" value="1"/>
</dbReference>
<dbReference type="NCBIfam" id="NF004973">
    <property type="entry name" value="PRK06342.1"/>
    <property type="match status" value="1"/>
</dbReference>
<proteinExistence type="predicted"/>
<dbReference type="GO" id="GO:0003677">
    <property type="term" value="F:DNA binding"/>
    <property type="evidence" value="ECO:0007669"/>
    <property type="project" value="InterPro"/>
</dbReference>
<name>A0A5P6P396_9BRAD</name>
<dbReference type="EMBL" id="CP044543">
    <property type="protein sequence ID" value="QFI72494.1"/>
    <property type="molecule type" value="Genomic_DNA"/>
</dbReference>
<dbReference type="SUPFAM" id="SSF54534">
    <property type="entry name" value="FKBP-like"/>
    <property type="match status" value="1"/>
</dbReference>
<dbReference type="PANTHER" id="PTHR30437">
    <property type="entry name" value="TRANSCRIPTION ELONGATION FACTOR GREA"/>
    <property type="match status" value="1"/>
</dbReference>
<dbReference type="GO" id="GO:0032784">
    <property type="term" value="P:regulation of DNA-templated transcription elongation"/>
    <property type="evidence" value="ECO:0007669"/>
    <property type="project" value="InterPro"/>
</dbReference>
<dbReference type="OrthoDB" id="8537952at2"/>
<dbReference type="Gene3D" id="3.10.50.30">
    <property type="entry name" value="Transcription elongation factor, GreA/GreB, C-terminal domain"/>
    <property type="match status" value="1"/>
</dbReference>
<organism evidence="3 4">
    <name type="scientific">Bradyrhizobium betae</name>
    <dbReference type="NCBI Taxonomy" id="244734"/>
    <lineage>
        <taxon>Bacteria</taxon>
        <taxon>Pseudomonadati</taxon>
        <taxon>Pseudomonadota</taxon>
        <taxon>Alphaproteobacteria</taxon>
        <taxon>Hyphomicrobiales</taxon>
        <taxon>Nitrobacteraceae</taxon>
        <taxon>Bradyrhizobium</taxon>
    </lineage>
</organism>
<feature type="domain" description="Transcription elongation factor GreA/GreB C-terminal" evidence="2">
    <location>
        <begin position="91"/>
        <end position="157"/>
    </location>
</feature>
<sequence length="170" mass="18213">MSVAFTKEESAETASETLLPDRPISPHPNLVTETGLQALQAQLQAAREAYEAAQAIEDVNEKRRQSAVPLRDARYLTERLRTAQVIADPSSTDIVAFGSTVTFSRTDGRVQTYRIVGEDEADPKEGSISFVAPVAKSLMGKAVGDVVGSGAQEIEILSIGLPAQQSPMVE</sequence>
<dbReference type="InterPro" id="IPR023459">
    <property type="entry name" value="Tscrpt_elong_fac_GreA/B_fam"/>
</dbReference>
<evidence type="ECO:0000259" key="2">
    <source>
        <dbReference type="Pfam" id="PF01272"/>
    </source>
</evidence>
<dbReference type="RefSeq" id="WP_151643809.1">
    <property type="nucleotide sequence ID" value="NZ_CP044543.1"/>
</dbReference>
<evidence type="ECO:0000313" key="3">
    <source>
        <dbReference type="EMBL" id="QFI72494.1"/>
    </source>
</evidence>
<dbReference type="Pfam" id="PF01272">
    <property type="entry name" value="GreA_GreB"/>
    <property type="match status" value="1"/>
</dbReference>
<gene>
    <name evidence="3" type="primary">greA</name>
    <name evidence="3" type="ORF">F8237_08875</name>
</gene>